<dbReference type="EMBL" id="BAAAPL010000001">
    <property type="protein sequence ID" value="GAA1691888.1"/>
    <property type="molecule type" value="Genomic_DNA"/>
</dbReference>
<evidence type="ECO:0000256" key="1">
    <source>
        <dbReference type="SAM" id="MobiDB-lite"/>
    </source>
</evidence>
<feature type="domain" description="DUF6993" evidence="2">
    <location>
        <begin position="56"/>
        <end position="137"/>
    </location>
</feature>
<dbReference type="Pfam" id="PF22504">
    <property type="entry name" value="DUF6993"/>
    <property type="match status" value="1"/>
</dbReference>
<name>A0ABN2HQU9_9MICO</name>
<comment type="caution">
    <text evidence="3">The sequence shown here is derived from an EMBL/GenBank/DDBJ whole genome shotgun (WGS) entry which is preliminary data.</text>
</comment>
<evidence type="ECO:0000259" key="2">
    <source>
        <dbReference type="Pfam" id="PF22504"/>
    </source>
</evidence>
<reference evidence="3 4" key="1">
    <citation type="journal article" date="2019" name="Int. J. Syst. Evol. Microbiol.">
        <title>The Global Catalogue of Microorganisms (GCM) 10K type strain sequencing project: providing services to taxonomists for standard genome sequencing and annotation.</title>
        <authorList>
            <consortium name="The Broad Institute Genomics Platform"/>
            <consortium name="The Broad Institute Genome Sequencing Center for Infectious Disease"/>
            <person name="Wu L."/>
            <person name="Ma J."/>
        </authorList>
    </citation>
    <scope>NUCLEOTIDE SEQUENCE [LARGE SCALE GENOMIC DNA]</scope>
    <source>
        <strain evidence="3 4">JCM 15577</strain>
    </source>
</reference>
<sequence>MIGVLVGCSAATPTPTPTATAAPTPTTTPSPTETTTPAAEDAAAELSLFTDVVWSVWGTDARYQGRAYVDALVAAGFEKAAMQVTPDETSIGIAADNIQFSVRWGDECLVGQVGPTITEPVTAVLDGLATGGCLLGQTRVIDW</sequence>
<protein>
    <recommendedName>
        <fullName evidence="2">DUF6993 domain-containing protein</fullName>
    </recommendedName>
</protein>
<gene>
    <name evidence="3" type="ORF">GCM10009808_06180</name>
</gene>
<proteinExistence type="predicted"/>
<evidence type="ECO:0000313" key="3">
    <source>
        <dbReference type="EMBL" id="GAA1691888.1"/>
    </source>
</evidence>
<dbReference type="InterPro" id="IPR054262">
    <property type="entry name" value="DUF6993"/>
</dbReference>
<feature type="region of interest" description="Disordered" evidence="1">
    <location>
        <begin position="13"/>
        <end position="37"/>
    </location>
</feature>
<accession>A0ABN2HQU9</accession>
<organism evidence="3 4">
    <name type="scientific">Microbacterium sediminicola</name>
    <dbReference type="NCBI Taxonomy" id="415210"/>
    <lineage>
        <taxon>Bacteria</taxon>
        <taxon>Bacillati</taxon>
        <taxon>Actinomycetota</taxon>
        <taxon>Actinomycetes</taxon>
        <taxon>Micrococcales</taxon>
        <taxon>Microbacteriaceae</taxon>
        <taxon>Microbacterium</taxon>
    </lineage>
</organism>
<evidence type="ECO:0000313" key="4">
    <source>
        <dbReference type="Proteomes" id="UP001501690"/>
    </source>
</evidence>
<dbReference type="Proteomes" id="UP001501690">
    <property type="component" value="Unassembled WGS sequence"/>
</dbReference>
<keyword evidence="4" id="KW-1185">Reference proteome</keyword>